<proteinExistence type="predicted"/>
<reference evidence="1" key="1">
    <citation type="submission" date="2014-09" db="EMBL/GenBank/DDBJ databases">
        <authorList>
            <person name="Magalhaes I.L.F."/>
            <person name="Oliveira U."/>
            <person name="Santos F.R."/>
            <person name="Vidigal T.H.D.A."/>
            <person name="Brescovit A.D."/>
            <person name="Santos A.J."/>
        </authorList>
    </citation>
    <scope>NUCLEOTIDE SEQUENCE</scope>
    <source>
        <tissue evidence="1">Shoot tissue taken approximately 20 cm above the soil surface</tissue>
    </source>
</reference>
<name>A0A0A8XT66_ARUDO</name>
<evidence type="ECO:0000313" key="1">
    <source>
        <dbReference type="EMBL" id="JAD17124.1"/>
    </source>
</evidence>
<protein>
    <submittedName>
        <fullName evidence="1">Uncharacterized protein</fullName>
    </submittedName>
</protein>
<reference evidence="1" key="2">
    <citation type="journal article" date="2015" name="Data Brief">
        <title>Shoot transcriptome of the giant reed, Arundo donax.</title>
        <authorList>
            <person name="Barrero R.A."/>
            <person name="Guerrero F.D."/>
            <person name="Moolhuijzen P."/>
            <person name="Goolsby J.A."/>
            <person name="Tidwell J."/>
            <person name="Bellgard S.E."/>
            <person name="Bellgard M.I."/>
        </authorList>
    </citation>
    <scope>NUCLEOTIDE SEQUENCE</scope>
    <source>
        <tissue evidence="1">Shoot tissue taken approximately 20 cm above the soil surface</tissue>
    </source>
</reference>
<sequence length="89" mass="10154">MQQGRIRTITRGSLLGVILSNDLKPRNYNAQLASWPNSFSNYSGSQLQCKDQNSCIDCNHTKYSLSTAKYKSLLASHGLQEQFDHWYLL</sequence>
<accession>A0A0A8XT66</accession>
<dbReference type="AlphaFoldDB" id="A0A0A8XT66"/>
<organism evidence="1">
    <name type="scientific">Arundo donax</name>
    <name type="common">Giant reed</name>
    <name type="synonym">Donax arundinaceus</name>
    <dbReference type="NCBI Taxonomy" id="35708"/>
    <lineage>
        <taxon>Eukaryota</taxon>
        <taxon>Viridiplantae</taxon>
        <taxon>Streptophyta</taxon>
        <taxon>Embryophyta</taxon>
        <taxon>Tracheophyta</taxon>
        <taxon>Spermatophyta</taxon>
        <taxon>Magnoliopsida</taxon>
        <taxon>Liliopsida</taxon>
        <taxon>Poales</taxon>
        <taxon>Poaceae</taxon>
        <taxon>PACMAD clade</taxon>
        <taxon>Arundinoideae</taxon>
        <taxon>Arundineae</taxon>
        <taxon>Arundo</taxon>
    </lineage>
</organism>
<dbReference type="EMBL" id="GBRH01280771">
    <property type="protein sequence ID" value="JAD17124.1"/>
    <property type="molecule type" value="Transcribed_RNA"/>
</dbReference>